<comment type="similarity">
    <text evidence="2 3">Belongs to the small heat shock protein (HSP20) family.</text>
</comment>
<evidence type="ECO:0000256" key="1">
    <source>
        <dbReference type="ARBA" id="ARBA00023016"/>
    </source>
</evidence>
<dbReference type="SUPFAM" id="SSF49764">
    <property type="entry name" value="HSP20-like chaperones"/>
    <property type="match status" value="1"/>
</dbReference>
<dbReference type="GO" id="GO:0009408">
    <property type="term" value="P:response to heat"/>
    <property type="evidence" value="ECO:0007669"/>
    <property type="project" value="InterPro"/>
</dbReference>
<dbReference type="PROSITE" id="PS51203">
    <property type="entry name" value="CS"/>
    <property type="match status" value="1"/>
</dbReference>
<dbReference type="KEGG" id="iho:Igni_1363"/>
<dbReference type="NCBIfam" id="NF041800">
    <property type="entry name" value="Hsp20"/>
    <property type="match status" value="1"/>
</dbReference>
<dbReference type="InterPro" id="IPR002068">
    <property type="entry name" value="A-crystallin/Hsp20_dom"/>
</dbReference>
<proteinExistence type="inferred from homology"/>
<organism evidence="6 7">
    <name type="scientific">Ignicoccus hospitalis (strain KIN4/I / DSM 18386 / JCM 14125)</name>
    <dbReference type="NCBI Taxonomy" id="453591"/>
    <lineage>
        <taxon>Archaea</taxon>
        <taxon>Thermoproteota</taxon>
        <taxon>Thermoprotei</taxon>
        <taxon>Desulfurococcales</taxon>
        <taxon>Desulfurococcaceae</taxon>
        <taxon>Ignicoccus</taxon>
    </lineage>
</organism>
<evidence type="ECO:0000259" key="5">
    <source>
        <dbReference type="PROSITE" id="PS51203"/>
    </source>
</evidence>
<name>A8AC87_IGNH4</name>
<keyword evidence="1 6" id="KW-0346">Stress response</keyword>
<dbReference type="Gene3D" id="2.60.40.790">
    <property type="match status" value="1"/>
</dbReference>
<feature type="domain" description="CS" evidence="5">
    <location>
        <begin position="104"/>
        <end position="192"/>
    </location>
</feature>
<dbReference type="Pfam" id="PF00011">
    <property type="entry name" value="HSP20"/>
    <property type="match status" value="1"/>
</dbReference>
<sequence>MLAPPLIKFRRAPFSGNTMVWRRRGIFDLFDYLLRDIERELSMFEEELERVMEEAMRSGNVRVERFGPYVYGFSISIGPDGRPVIREFGNVRRGLAGAEVKEEEFEPLVDVMEEDDKVTVVAELPGAEKDKIKVKVGEDYVEIRARNGKKYYKRVALPTKVKPETAKARFNNGVLEIVIEKKEKKKKEGEVELSPE</sequence>
<reference evidence="6 7" key="1">
    <citation type="journal article" date="2008" name="Genome Biol.">
        <title>A genomic analysis of the archaeal system Ignicoccus hospitalis-Nanoarchaeum equitans.</title>
        <authorList>
            <person name="Podar M."/>
            <person name="Anderson I."/>
            <person name="Makarova K.S."/>
            <person name="Elkins J.G."/>
            <person name="Ivanova N."/>
            <person name="Wall M.A."/>
            <person name="Lykidis A."/>
            <person name="Mavromatis K."/>
            <person name="Sun H."/>
            <person name="Hudson M.E."/>
            <person name="Chen W."/>
            <person name="Deciu C."/>
            <person name="Hutchison D."/>
            <person name="Eads J.R."/>
            <person name="Anderson A."/>
            <person name="Fernandes F."/>
            <person name="Szeto E."/>
            <person name="Lapidus A."/>
            <person name="Kyrpides N.C."/>
            <person name="Saier M.H.Jr."/>
            <person name="Richardson P.M."/>
            <person name="Rachel R."/>
            <person name="Huber H."/>
            <person name="Eisen J.A."/>
            <person name="Koonin E.V."/>
            <person name="Keller M."/>
            <person name="Stetter K.O."/>
        </authorList>
    </citation>
    <scope>NUCLEOTIDE SEQUENCE [LARGE SCALE GENOMIC DNA]</scope>
    <source>
        <strain evidence="7">KIN4/I / DSM 18386 / JCM 14125</strain>
    </source>
</reference>
<dbReference type="PANTHER" id="PTHR46733:SF4">
    <property type="entry name" value="HEAT SHOCK PROTEIN 21, CHLOROPLASTIC"/>
    <property type="match status" value="1"/>
</dbReference>
<dbReference type="HOGENOM" id="CLU_117605_1_0_2"/>
<accession>A8AC87</accession>
<dbReference type="InterPro" id="IPR044587">
    <property type="entry name" value="HSP21-like"/>
</dbReference>
<dbReference type="eggNOG" id="arCOG01833">
    <property type="taxonomic scope" value="Archaea"/>
</dbReference>
<evidence type="ECO:0000256" key="2">
    <source>
        <dbReference type="PROSITE-ProRule" id="PRU00285"/>
    </source>
</evidence>
<dbReference type="InterPro" id="IPR008978">
    <property type="entry name" value="HSP20-like_chaperone"/>
</dbReference>
<feature type="domain" description="SHSP" evidence="4">
    <location>
        <begin position="99"/>
        <end position="196"/>
    </location>
</feature>
<keyword evidence="7" id="KW-1185">Reference proteome</keyword>
<evidence type="ECO:0000259" key="4">
    <source>
        <dbReference type="PROSITE" id="PS01031"/>
    </source>
</evidence>
<evidence type="ECO:0000313" key="6">
    <source>
        <dbReference type="EMBL" id="ABU82539.1"/>
    </source>
</evidence>
<evidence type="ECO:0000256" key="3">
    <source>
        <dbReference type="RuleBase" id="RU003616"/>
    </source>
</evidence>
<dbReference type="AlphaFoldDB" id="A8AC87"/>
<dbReference type="PhylomeDB" id="A8AC87"/>
<dbReference type="EMBL" id="CP000816">
    <property type="protein sequence ID" value="ABU82539.1"/>
    <property type="molecule type" value="Genomic_DNA"/>
</dbReference>
<evidence type="ECO:0000313" key="7">
    <source>
        <dbReference type="Proteomes" id="UP000000262"/>
    </source>
</evidence>
<dbReference type="STRING" id="453591.Igni_1363"/>
<dbReference type="PANTHER" id="PTHR46733">
    <property type="entry name" value="26.5 KDA HEAT SHOCK PROTEIN, MITOCHONDRIAL"/>
    <property type="match status" value="1"/>
</dbReference>
<dbReference type="CDD" id="cd06464">
    <property type="entry name" value="ACD_sHsps-like"/>
    <property type="match status" value="1"/>
</dbReference>
<dbReference type="InterPro" id="IPR007052">
    <property type="entry name" value="CS_dom"/>
</dbReference>
<protein>
    <submittedName>
        <fullName evidence="6">Heat shock protein Hsp20</fullName>
    </submittedName>
</protein>
<dbReference type="Proteomes" id="UP000000262">
    <property type="component" value="Chromosome"/>
</dbReference>
<gene>
    <name evidence="6" type="ordered locus">Igni_1363</name>
</gene>
<dbReference type="PROSITE" id="PS01031">
    <property type="entry name" value="SHSP"/>
    <property type="match status" value="1"/>
</dbReference>